<comment type="caution">
    <text evidence="1">The sequence shown here is derived from an EMBL/GenBank/DDBJ whole genome shotgun (WGS) entry which is preliminary data.</text>
</comment>
<proteinExistence type="predicted"/>
<name>A0AAD8EU98_BIOPF</name>
<gene>
    <name evidence="1" type="ORF">Bpfe_031118</name>
</gene>
<dbReference type="AlphaFoldDB" id="A0AAD8EU98"/>
<reference evidence="1" key="1">
    <citation type="journal article" date="2023" name="PLoS Negl. Trop. Dis.">
        <title>A genome sequence for Biomphalaria pfeifferi, the major vector snail for the human-infecting parasite Schistosoma mansoni.</title>
        <authorList>
            <person name="Bu L."/>
            <person name="Lu L."/>
            <person name="Laidemitt M.R."/>
            <person name="Zhang S.M."/>
            <person name="Mutuku M."/>
            <person name="Mkoji G."/>
            <person name="Steinauer M."/>
            <person name="Loker E.S."/>
        </authorList>
    </citation>
    <scope>NUCLEOTIDE SEQUENCE</scope>
    <source>
        <strain evidence="1">KasaAsao</strain>
    </source>
</reference>
<evidence type="ECO:0000313" key="1">
    <source>
        <dbReference type="EMBL" id="KAK0039441.1"/>
    </source>
</evidence>
<evidence type="ECO:0000313" key="2">
    <source>
        <dbReference type="Proteomes" id="UP001233172"/>
    </source>
</evidence>
<dbReference type="Proteomes" id="UP001233172">
    <property type="component" value="Unassembled WGS sequence"/>
</dbReference>
<protein>
    <submittedName>
        <fullName evidence="1">Uncharacterized protein</fullName>
    </submittedName>
</protein>
<dbReference type="EMBL" id="JASAOG010000447">
    <property type="protein sequence ID" value="KAK0039441.1"/>
    <property type="molecule type" value="Genomic_DNA"/>
</dbReference>
<reference evidence="1" key="2">
    <citation type="submission" date="2023-04" db="EMBL/GenBank/DDBJ databases">
        <authorList>
            <person name="Bu L."/>
            <person name="Lu L."/>
            <person name="Laidemitt M.R."/>
            <person name="Zhang S.M."/>
            <person name="Mutuku M."/>
            <person name="Mkoji G."/>
            <person name="Steinauer M."/>
            <person name="Loker E.S."/>
        </authorList>
    </citation>
    <scope>NUCLEOTIDE SEQUENCE</scope>
    <source>
        <strain evidence="1">KasaAsao</strain>
        <tissue evidence="1">Whole Snail</tissue>
    </source>
</reference>
<sequence>MQPSPNLRKGCDMAKLDLGAAFARFAVKDTTPKPTESKVIEAHIEPTPGPAPVDSGPNAEPTMEKNPFIVPAAQTLTQSPVVLSAAASAAASTSSAGTVKPDGTIEIHSAGELAAFDPEKMGLEVQNEPQKQELVRAAVLTKRMILDDGKDVRNLLDAIDSTIESFQDKLAGPGLITLRNYVQSLMVTLKQHPEFDSILIDKDVHNVMRFIRAVRGEALAARDIKEVKREVKKAKAAATPAKGLSSNSLASAFSALMMNQLGSK</sequence>
<keyword evidence="2" id="KW-1185">Reference proteome</keyword>
<accession>A0AAD8EU98</accession>
<organism evidence="1 2">
    <name type="scientific">Biomphalaria pfeifferi</name>
    <name type="common">Bloodfluke planorb</name>
    <name type="synonym">Freshwater snail</name>
    <dbReference type="NCBI Taxonomy" id="112525"/>
    <lineage>
        <taxon>Eukaryota</taxon>
        <taxon>Metazoa</taxon>
        <taxon>Spiralia</taxon>
        <taxon>Lophotrochozoa</taxon>
        <taxon>Mollusca</taxon>
        <taxon>Gastropoda</taxon>
        <taxon>Heterobranchia</taxon>
        <taxon>Euthyneura</taxon>
        <taxon>Panpulmonata</taxon>
        <taxon>Hygrophila</taxon>
        <taxon>Lymnaeoidea</taxon>
        <taxon>Planorbidae</taxon>
        <taxon>Biomphalaria</taxon>
    </lineage>
</organism>